<comment type="caution">
    <text evidence="1">The sequence shown here is derived from an EMBL/GenBank/DDBJ whole genome shotgun (WGS) entry which is preliminary data.</text>
</comment>
<gene>
    <name evidence="1" type="ORF">DXN05_15235</name>
</gene>
<dbReference type="EMBL" id="QTJU01000005">
    <property type="protein sequence ID" value="RFM27370.1"/>
    <property type="molecule type" value="Genomic_DNA"/>
</dbReference>
<organism evidence="1 2">
    <name type="scientific">Deminuibacter soli</name>
    <dbReference type="NCBI Taxonomy" id="2291815"/>
    <lineage>
        <taxon>Bacteria</taxon>
        <taxon>Pseudomonadati</taxon>
        <taxon>Bacteroidota</taxon>
        <taxon>Chitinophagia</taxon>
        <taxon>Chitinophagales</taxon>
        <taxon>Chitinophagaceae</taxon>
        <taxon>Deminuibacter</taxon>
    </lineage>
</organism>
<name>A0A3E1NHE4_9BACT</name>
<proteinExistence type="predicted"/>
<dbReference type="Proteomes" id="UP000261284">
    <property type="component" value="Unassembled WGS sequence"/>
</dbReference>
<reference evidence="1 2" key="1">
    <citation type="submission" date="2018-08" db="EMBL/GenBank/DDBJ databases">
        <title>Chitinophagaceae sp. K23C18032701, a novel bacterium isolated from forest soil.</title>
        <authorList>
            <person name="Wang C."/>
        </authorList>
    </citation>
    <scope>NUCLEOTIDE SEQUENCE [LARGE SCALE GENOMIC DNA]</scope>
    <source>
        <strain evidence="1 2">K23C18032701</strain>
    </source>
</reference>
<dbReference type="AlphaFoldDB" id="A0A3E1NHE4"/>
<evidence type="ECO:0000313" key="1">
    <source>
        <dbReference type="EMBL" id="RFM27370.1"/>
    </source>
</evidence>
<protein>
    <submittedName>
        <fullName evidence="1">Uncharacterized protein</fullName>
    </submittedName>
</protein>
<sequence>MALQNMCNAPAPQKTGYAVPPGEETTGLIHYSTAMVEAIPHFAVPGNAVKKSQIINVLINSRLILSVGIHEIWYGFATVIIKER</sequence>
<evidence type="ECO:0000313" key="2">
    <source>
        <dbReference type="Proteomes" id="UP000261284"/>
    </source>
</evidence>
<keyword evidence="2" id="KW-1185">Reference proteome</keyword>
<accession>A0A3E1NHE4</accession>